<dbReference type="STRING" id="1328759.A0A5C2S7P7"/>
<keyword evidence="3" id="KW-1185">Reference proteome</keyword>
<dbReference type="Pfam" id="PF08240">
    <property type="entry name" value="ADH_N"/>
    <property type="match status" value="1"/>
</dbReference>
<evidence type="ECO:0000313" key="2">
    <source>
        <dbReference type="EMBL" id="RPD59721.1"/>
    </source>
</evidence>
<proteinExistence type="predicted"/>
<dbReference type="InterPro" id="IPR020843">
    <property type="entry name" value="ER"/>
</dbReference>
<dbReference type="EMBL" id="ML122269">
    <property type="protein sequence ID" value="RPD59721.1"/>
    <property type="molecule type" value="Genomic_DNA"/>
</dbReference>
<dbReference type="InterPro" id="IPR013149">
    <property type="entry name" value="ADH-like_C"/>
</dbReference>
<evidence type="ECO:0000313" key="3">
    <source>
        <dbReference type="Proteomes" id="UP000313359"/>
    </source>
</evidence>
<dbReference type="CDD" id="cd08249">
    <property type="entry name" value="enoyl_reductase_like"/>
    <property type="match status" value="1"/>
</dbReference>
<dbReference type="InterPro" id="IPR036291">
    <property type="entry name" value="NAD(P)-bd_dom_sf"/>
</dbReference>
<dbReference type="Pfam" id="PF00107">
    <property type="entry name" value="ADH_zinc_N"/>
    <property type="match status" value="1"/>
</dbReference>
<dbReference type="PANTHER" id="PTHR45348">
    <property type="entry name" value="HYPOTHETICAL OXIDOREDUCTASE (EUROFUNG)"/>
    <property type="match status" value="1"/>
</dbReference>
<dbReference type="GO" id="GO:0016651">
    <property type="term" value="F:oxidoreductase activity, acting on NAD(P)H"/>
    <property type="evidence" value="ECO:0007669"/>
    <property type="project" value="InterPro"/>
</dbReference>
<feature type="domain" description="Enoyl reductase (ER)" evidence="1">
    <location>
        <begin position="19"/>
        <end position="344"/>
    </location>
</feature>
<dbReference type="SUPFAM" id="SSF51735">
    <property type="entry name" value="NAD(P)-binding Rossmann-fold domains"/>
    <property type="match status" value="1"/>
</dbReference>
<protein>
    <submittedName>
        <fullName evidence="2">GroES-like protein</fullName>
    </submittedName>
</protein>
<dbReference type="OrthoDB" id="3233595at2759"/>
<dbReference type="Gene3D" id="3.40.50.720">
    <property type="entry name" value="NAD(P)-binding Rossmann-like Domain"/>
    <property type="match status" value="1"/>
</dbReference>
<dbReference type="InterPro" id="IPR047122">
    <property type="entry name" value="Trans-enoyl_RdTase-like"/>
</dbReference>
<dbReference type="InterPro" id="IPR011032">
    <property type="entry name" value="GroES-like_sf"/>
</dbReference>
<reference evidence="2" key="1">
    <citation type="journal article" date="2018" name="Genome Biol. Evol.">
        <title>Genomics and development of Lentinus tigrinus, a white-rot wood-decaying mushroom with dimorphic fruiting bodies.</title>
        <authorList>
            <person name="Wu B."/>
            <person name="Xu Z."/>
            <person name="Knudson A."/>
            <person name="Carlson A."/>
            <person name="Chen N."/>
            <person name="Kovaka S."/>
            <person name="LaButti K."/>
            <person name="Lipzen A."/>
            <person name="Pennachio C."/>
            <person name="Riley R."/>
            <person name="Schakwitz W."/>
            <person name="Umezawa K."/>
            <person name="Ohm R.A."/>
            <person name="Grigoriev I.V."/>
            <person name="Nagy L.G."/>
            <person name="Gibbons J."/>
            <person name="Hibbett D."/>
        </authorList>
    </citation>
    <scope>NUCLEOTIDE SEQUENCE [LARGE SCALE GENOMIC DNA]</scope>
    <source>
        <strain evidence="2">ALCF2SS1-6</strain>
    </source>
</reference>
<dbReference type="SMART" id="SM00829">
    <property type="entry name" value="PKS_ER"/>
    <property type="match status" value="1"/>
</dbReference>
<sequence length="351" mass="37783">MSTQKALYVPEKQAPFKIGDAPLYEPGPKEVLVKLFATALNPVDWKIQTYGYFITNYPTILGTDAAGVVEKVGSEVTNVAKGDKVVFQGWFENKYATFQQYTLVPAEITAKIPENISFDQAASVPLTLATVLIPNFNHNPEGNTANFTAPWEEGGKEKYAGKPAFIVGGSSSVGQYAIQVAKLSGYSPIITTASLRNEALLKSFGATAVIDRSLPAPEILAEIQKITGGKPVEYAYDAISLADTQALAYDALAPGGTLIIVLDESVPAEKKKASDDKRVVHAFGSVHPPENRAVGVEIYKRLSEWLRTGVIVPNHVEVLPNGLAGIPDGLQRMKEDKVSATKLIARPQETA</sequence>
<dbReference type="PANTHER" id="PTHR45348:SF2">
    <property type="entry name" value="ZINC-TYPE ALCOHOL DEHYDROGENASE-LIKE PROTEIN C2E1P3.01"/>
    <property type="match status" value="1"/>
</dbReference>
<name>A0A5C2S7P7_9APHY</name>
<dbReference type="Proteomes" id="UP000313359">
    <property type="component" value="Unassembled WGS sequence"/>
</dbReference>
<evidence type="ECO:0000259" key="1">
    <source>
        <dbReference type="SMART" id="SM00829"/>
    </source>
</evidence>
<gene>
    <name evidence="2" type="ORF">L227DRAFT_548991</name>
</gene>
<dbReference type="SUPFAM" id="SSF50129">
    <property type="entry name" value="GroES-like"/>
    <property type="match status" value="1"/>
</dbReference>
<dbReference type="InterPro" id="IPR013154">
    <property type="entry name" value="ADH-like_N"/>
</dbReference>
<organism evidence="2 3">
    <name type="scientific">Lentinus tigrinus ALCF2SS1-6</name>
    <dbReference type="NCBI Taxonomy" id="1328759"/>
    <lineage>
        <taxon>Eukaryota</taxon>
        <taxon>Fungi</taxon>
        <taxon>Dikarya</taxon>
        <taxon>Basidiomycota</taxon>
        <taxon>Agaricomycotina</taxon>
        <taxon>Agaricomycetes</taxon>
        <taxon>Polyporales</taxon>
        <taxon>Polyporaceae</taxon>
        <taxon>Lentinus</taxon>
    </lineage>
</organism>
<dbReference type="AlphaFoldDB" id="A0A5C2S7P7"/>
<accession>A0A5C2S7P7</accession>
<dbReference type="Gene3D" id="3.90.180.10">
    <property type="entry name" value="Medium-chain alcohol dehydrogenases, catalytic domain"/>
    <property type="match status" value="1"/>
</dbReference>